<gene>
    <name evidence="2" type="ORF">PHPALM_7083</name>
</gene>
<dbReference type="AlphaFoldDB" id="A0A2P4YD79"/>
<dbReference type="OrthoDB" id="126120at2759"/>
<dbReference type="Proteomes" id="UP000237271">
    <property type="component" value="Unassembled WGS sequence"/>
</dbReference>
<evidence type="ECO:0000313" key="3">
    <source>
        <dbReference type="Proteomes" id="UP000237271"/>
    </source>
</evidence>
<feature type="region of interest" description="Disordered" evidence="1">
    <location>
        <begin position="17"/>
        <end position="86"/>
    </location>
</feature>
<proteinExistence type="predicted"/>
<evidence type="ECO:0000256" key="1">
    <source>
        <dbReference type="SAM" id="MobiDB-lite"/>
    </source>
</evidence>
<dbReference type="EMBL" id="NCKW01003658">
    <property type="protein sequence ID" value="POM75766.1"/>
    <property type="molecule type" value="Genomic_DNA"/>
</dbReference>
<accession>A0A2P4YD79</accession>
<comment type="caution">
    <text evidence="2">The sequence shown here is derived from an EMBL/GenBank/DDBJ whole genome shotgun (WGS) entry which is preliminary data.</text>
</comment>
<sequence length="136" mass="14676">MEDLAVYASGDAAAACSGVHPHPVDAHVPADAGSVEAEETSDRGRDNVDASDSDNFDDSGDEDWTPSSQASTPPPPNVEKSESMYHNIRPYIPEEFRDDPLYAKPSVQENLDAKAAKQARRAHRAAMAVAAKKNWI</sequence>
<keyword evidence="3" id="KW-1185">Reference proteome</keyword>
<name>A0A2P4YD79_9STRA</name>
<reference evidence="2 3" key="1">
    <citation type="journal article" date="2017" name="Genome Biol. Evol.">
        <title>Phytophthora megakarya and P. palmivora, closely related causal agents of cacao black pod rot, underwent increases in genome sizes and gene numbers by different mechanisms.</title>
        <authorList>
            <person name="Ali S.S."/>
            <person name="Shao J."/>
            <person name="Lary D.J."/>
            <person name="Kronmiller B."/>
            <person name="Shen D."/>
            <person name="Strem M.D."/>
            <person name="Amoako-Attah I."/>
            <person name="Akrofi A.Y."/>
            <person name="Begoude B.A."/>
            <person name="Ten Hoopen G.M."/>
            <person name="Coulibaly K."/>
            <person name="Kebe B.I."/>
            <person name="Melnick R.L."/>
            <person name="Guiltinan M.J."/>
            <person name="Tyler B.M."/>
            <person name="Meinhardt L.W."/>
            <person name="Bailey B.A."/>
        </authorList>
    </citation>
    <scope>NUCLEOTIDE SEQUENCE [LARGE SCALE GENOMIC DNA]</scope>
    <source>
        <strain evidence="3">sbr112.9</strain>
    </source>
</reference>
<evidence type="ECO:0000313" key="2">
    <source>
        <dbReference type="EMBL" id="POM75766.1"/>
    </source>
</evidence>
<feature type="non-terminal residue" evidence="2">
    <location>
        <position position="136"/>
    </location>
</feature>
<protein>
    <submittedName>
        <fullName evidence="2">Uncharacterized protein</fullName>
    </submittedName>
</protein>
<feature type="compositionally biased region" description="Acidic residues" evidence="1">
    <location>
        <begin position="49"/>
        <end position="64"/>
    </location>
</feature>
<organism evidence="2 3">
    <name type="scientific">Phytophthora palmivora</name>
    <dbReference type="NCBI Taxonomy" id="4796"/>
    <lineage>
        <taxon>Eukaryota</taxon>
        <taxon>Sar</taxon>
        <taxon>Stramenopiles</taxon>
        <taxon>Oomycota</taxon>
        <taxon>Peronosporomycetes</taxon>
        <taxon>Peronosporales</taxon>
        <taxon>Peronosporaceae</taxon>
        <taxon>Phytophthora</taxon>
    </lineage>
</organism>